<evidence type="ECO:0000313" key="14">
    <source>
        <dbReference type="EMBL" id="USJ19717.1"/>
    </source>
</evidence>
<dbReference type="SUPFAM" id="SSF53649">
    <property type="entry name" value="Alkaline phosphatase-like"/>
    <property type="match status" value="1"/>
</dbReference>
<dbReference type="KEGG" id="lfo:LMK00_07720"/>
<evidence type="ECO:0000256" key="10">
    <source>
        <dbReference type="PIRSR" id="PIRSR005091-3"/>
    </source>
</evidence>
<comment type="similarity">
    <text evidence="3">Belongs to the LTA synthase family.</text>
</comment>
<evidence type="ECO:0000256" key="12">
    <source>
        <dbReference type="SAM" id="Phobius"/>
    </source>
</evidence>
<evidence type="ECO:0000256" key="6">
    <source>
        <dbReference type="ARBA" id="ARBA00022989"/>
    </source>
</evidence>
<feature type="binding site" evidence="10">
    <location>
        <position position="496"/>
    </location>
    <ligand>
        <name>Mn(2+)</name>
        <dbReference type="ChEBI" id="CHEBI:29035"/>
    </ligand>
</feature>
<keyword evidence="9" id="KW-0464">Manganese</keyword>
<feature type="binding site" evidence="10">
    <location>
        <position position="272"/>
    </location>
    <ligand>
        <name>Mn(2+)</name>
        <dbReference type="ChEBI" id="CHEBI:29035"/>
    </ligand>
</feature>
<dbReference type="CDD" id="cd16015">
    <property type="entry name" value="LTA_synthase"/>
    <property type="match status" value="1"/>
</dbReference>
<feature type="transmembrane region" description="Helical" evidence="12">
    <location>
        <begin position="21"/>
        <end position="43"/>
    </location>
</feature>
<dbReference type="InterPro" id="IPR050448">
    <property type="entry name" value="OpgB/LTA_synthase_biosynth"/>
</dbReference>
<feature type="transmembrane region" description="Helical" evidence="12">
    <location>
        <begin position="82"/>
        <end position="104"/>
    </location>
</feature>
<feature type="binding site" evidence="10">
    <location>
        <position position="317"/>
    </location>
    <ligand>
        <name>Mn(2+)</name>
        <dbReference type="ChEBI" id="CHEBI:29035"/>
    </ligand>
</feature>
<dbReference type="EMBL" id="CP086395">
    <property type="protein sequence ID" value="USJ19717.1"/>
    <property type="molecule type" value="Genomic_DNA"/>
</dbReference>
<dbReference type="Gene3D" id="3.30.1120.170">
    <property type="match status" value="1"/>
</dbReference>
<dbReference type="InterPro" id="IPR000917">
    <property type="entry name" value="Sulfatase_N"/>
</dbReference>
<evidence type="ECO:0000256" key="9">
    <source>
        <dbReference type="PIRSR" id="PIRSR005091-2"/>
    </source>
</evidence>
<evidence type="ECO:0000256" key="11">
    <source>
        <dbReference type="SAM" id="MobiDB-lite"/>
    </source>
</evidence>
<feature type="region of interest" description="Disordered" evidence="11">
    <location>
        <begin position="714"/>
        <end position="747"/>
    </location>
</feature>
<evidence type="ECO:0000256" key="5">
    <source>
        <dbReference type="ARBA" id="ARBA00022692"/>
    </source>
</evidence>
<evidence type="ECO:0000313" key="15">
    <source>
        <dbReference type="Proteomes" id="UP001056730"/>
    </source>
</evidence>
<feature type="binding site" evidence="10">
    <location>
        <position position="497"/>
    </location>
    <ligand>
        <name>Mn(2+)</name>
        <dbReference type="ChEBI" id="CHEBI:29035"/>
    </ligand>
</feature>
<keyword evidence="7 12" id="KW-0472">Membrane</keyword>
<organism evidence="14 15">
    <name type="scientific">Lactococcus formosensis</name>
    <dbReference type="NCBI Taxonomy" id="1281486"/>
    <lineage>
        <taxon>Bacteria</taxon>
        <taxon>Bacillati</taxon>
        <taxon>Bacillota</taxon>
        <taxon>Bacilli</taxon>
        <taxon>Lactobacillales</taxon>
        <taxon>Streptococcaceae</taxon>
        <taxon>Lactococcus</taxon>
    </lineage>
</organism>
<keyword evidence="6 12" id="KW-1133">Transmembrane helix</keyword>
<evidence type="ECO:0000256" key="1">
    <source>
        <dbReference type="ARBA" id="ARBA00004651"/>
    </source>
</evidence>
<name>A0A9Q9D686_9LACT</name>
<dbReference type="PANTHER" id="PTHR47371">
    <property type="entry name" value="LIPOTEICHOIC ACID SYNTHASE"/>
    <property type="match status" value="1"/>
</dbReference>
<sequence>MQIKNKLRLTLKKLLNSFNTRLGLVCWSTFFIWVKTMIAYFSVFKGLNSSNIADYLLVIVNPIGFTAIFFSLILFVKRKQLFYLSMLLMNLIGNLLVYGNILYYREFSDFLTLNTLTGGAGMVGKGFDLGSIAVSWVDLVFWIDILVILVLFLTKKIKMDERRPTNIFAFKVFSASVMIFGLNFWMADLTEHRLVSRQAQYDATYVVRYLGLGPWLATNSWYTHVSNETRAMASKTDFTKVQKYIQEDRYLAPNAQMFGIAKNRNVIVIHLESLQQDVINMKVNGEEVTPFLNSLYNNNPSVYSFSNFFNQVGQGKTSDAETMLETSTFGLSSGSLFSSLGSTQTFQAMPAILQQKEGYSSAVFHGNVGSFYSRNNVYRNMGYQNFFDQSFYDLTPTNSTAWGVKDKYFFKDSIPYLEQLQQPFYAKYLTVSNHTPYTGLEDYEMNPKLVEGGSGNSVVDNYFVTANYLDSSVKDFFDYLKKSGLYEKSVIVLYGDHYGISGSDTKYYAPFIGKSADNWTEYDNTMMQRTPFMIDIPGQTSGHISDEFIGEIDVMPTLEHLLGISTKDYIQFGQDVFAPKREQFVALRNRGFVTPTITKSSATSSVYHDTKTGEVLKLNESQQKYVDSIQEKVNKMLDMSDTFNTEDLLRFYTPPGFKPVQPGNYSYNVTSTRNRLKEEQDVLKARSTSLLSENQGVSTVDLFNNPVLAAKKAQEEAEAEATAKTKNKEKEDVKNSSSVSKNEEKGK</sequence>
<dbReference type="GO" id="GO:0046872">
    <property type="term" value="F:metal ion binding"/>
    <property type="evidence" value="ECO:0007669"/>
    <property type="project" value="UniProtKB-KW"/>
</dbReference>
<comment type="subcellular location">
    <subcellularLocation>
        <location evidence="1">Cell membrane</location>
        <topology evidence="1">Multi-pass membrane protein</topology>
    </subcellularLocation>
</comment>
<proteinExistence type="inferred from homology"/>
<keyword evidence="5 12" id="KW-0812">Transmembrane</keyword>
<dbReference type="InterPro" id="IPR017850">
    <property type="entry name" value="Alkaline_phosphatase_core_sf"/>
</dbReference>
<dbReference type="InterPro" id="IPR012160">
    <property type="entry name" value="LtaS-like"/>
</dbReference>
<dbReference type="Gene3D" id="3.40.720.10">
    <property type="entry name" value="Alkaline Phosphatase, subunit A"/>
    <property type="match status" value="1"/>
</dbReference>
<evidence type="ECO:0000259" key="13">
    <source>
        <dbReference type="Pfam" id="PF00884"/>
    </source>
</evidence>
<evidence type="ECO:0000256" key="2">
    <source>
        <dbReference type="ARBA" id="ARBA00004936"/>
    </source>
</evidence>
<dbReference type="GO" id="GO:0005886">
    <property type="term" value="C:plasma membrane"/>
    <property type="evidence" value="ECO:0007669"/>
    <property type="project" value="UniProtKB-SubCell"/>
</dbReference>
<keyword evidence="9" id="KW-0479">Metal-binding</keyword>
<feature type="transmembrane region" description="Helical" evidence="12">
    <location>
        <begin position="132"/>
        <end position="154"/>
    </location>
</feature>
<dbReference type="PIRSF" id="PIRSF005091">
    <property type="entry name" value="Mmb_sulf_HI1246"/>
    <property type="match status" value="1"/>
</dbReference>
<comment type="pathway">
    <text evidence="2">Cell wall biogenesis; lipoteichoic acid biosynthesis.</text>
</comment>
<feature type="binding site" evidence="9">
    <location>
        <position position="434"/>
    </location>
    <ligand>
        <name>substrate</name>
    </ligand>
</feature>
<dbReference type="PANTHER" id="PTHR47371:SF3">
    <property type="entry name" value="PHOSPHOGLYCEROL TRANSFERASE I"/>
    <property type="match status" value="1"/>
</dbReference>
<feature type="domain" description="Sulfatase N-terminal" evidence="13">
    <location>
        <begin position="264"/>
        <end position="564"/>
    </location>
</feature>
<accession>A0A9Q9D686</accession>
<dbReference type="AlphaFoldDB" id="A0A9Q9D686"/>
<feature type="compositionally biased region" description="Basic and acidic residues" evidence="11">
    <location>
        <begin position="721"/>
        <end position="734"/>
    </location>
</feature>
<protein>
    <submittedName>
        <fullName evidence="14">LTA synthase family protein</fullName>
    </submittedName>
</protein>
<evidence type="ECO:0000256" key="4">
    <source>
        <dbReference type="ARBA" id="ARBA00022475"/>
    </source>
</evidence>
<dbReference type="Pfam" id="PF00884">
    <property type="entry name" value="Sulfatase"/>
    <property type="match status" value="1"/>
</dbReference>
<dbReference type="Proteomes" id="UP001056730">
    <property type="component" value="Chromosome"/>
</dbReference>
<feature type="transmembrane region" description="Helical" evidence="12">
    <location>
        <begin position="55"/>
        <end position="75"/>
    </location>
</feature>
<gene>
    <name evidence="14" type="ORF">LMK00_07720</name>
</gene>
<feature type="transmembrane region" description="Helical" evidence="12">
    <location>
        <begin position="166"/>
        <end position="186"/>
    </location>
</feature>
<reference evidence="14" key="1">
    <citation type="journal article" date="2022" name="Front. Microbiol.">
        <title>Feed Insects as a Reservoir of Granadaene-Producing Lactococci.</title>
        <authorList>
            <person name="Neuzil-Bunesova V."/>
            <person name="Ramirez Garcia A."/>
            <person name="Modrackova N."/>
            <person name="Makovska M."/>
            <person name="Sabolova M."/>
            <person name="Sproer C."/>
            <person name="Bunk B."/>
            <person name="Blom J."/>
            <person name="Schwab C."/>
        </authorList>
    </citation>
    <scope>NUCLEOTIDE SEQUENCE</scope>
    <source>
        <strain evidence="14">I4/6O</strain>
    </source>
</reference>
<evidence type="ECO:0000256" key="3">
    <source>
        <dbReference type="ARBA" id="ARBA00009983"/>
    </source>
</evidence>
<feature type="active site" evidence="8">
    <location>
        <position position="317"/>
    </location>
</feature>
<evidence type="ECO:0000256" key="7">
    <source>
        <dbReference type="ARBA" id="ARBA00023136"/>
    </source>
</evidence>
<keyword evidence="4" id="KW-1003">Cell membrane</keyword>
<dbReference type="RefSeq" id="WP_252175189.1">
    <property type="nucleotide sequence ID" value="NZ_CP086395.1"/>
</dbReference>
<evidence type="ECO:0000256" key="8">
    <source>
        <dbReference type="PIRSR" id="PIRSR005091-1"/>
    </source>
</evidence>